<reference evidence="2" key="1">
    <citation type="submission" date="2025-08" db="UniProtKB">
        <authorList>
            <consortium name="Ensembl"/>
        </authorList>
    </citation>
    <scope>IDENTIFICATION</scope>
</reference>
<reference evidence="2" key="2">
    <citation type="submission" date="2025-09" db="UniProtKB">
        <authorList>
            <consortium name="Ensembl"/>
        </authorList>
    </citation>
    <scope>IDENTIFICATION</scope>
</reference>
<dbReference type="Proteomes" id="UP000264820">
    <property type="component" value="Unplaced"/>
</dbReference>
<dbReference type="STRING" id="109280.ENSHCOP00000014655"/>
<proteinExistence type="predicted"/>
<dbReference type="InterPro" id="IPR032629">
    <property type="entry name" value="DCB_dom"/>
</dbReference>
<dbReference type="Ensembl" id="ENSHCOT00000022347.1">
    <property type="protein sequence ID" value="ENSHCOP00000014655.1"/>
    <property type="gene ID" value="ENSHCOG00000018073.1"/>
</dbReference>
<name>A0A3Q3DKR6_HIPCM</name>
<organism evidence="2 3">
    <name type="scientific">Hippocampus comes</name>
    <name type="common">Tiger tail seahorse</name>
    <dbReference type="NCBI Taxonomy" id="109280"/>
    <lineage>
        <taxon>Eukaryota</taxon>
        <taxon>Metazoa</taxon>
        <taxon>Chordata</taxon>
        <taxon>Craniata</taxon>
        <taxon>Vertebrata</taxon>
        <taxon>Euteleostomi</taxon>
        <taxon>Actinopterygii</taxon>
        <taxon>Neopterygii</taxon>
        <taxon>Teleostei</taxon>
        <taxon>Neoteleostei</taxon>
        <taxon>Acanthomorphata</taxon>
        <taxon>Syngnathiaria</taxon>
        <taxon>Syngnathiformes</taxon>
        <taxon>Syngnathoidei</taxon>
        <taxon>Syngnathidae</taxon>
        <taxon>Hippocampus</taxon>
    </lineage>
</organism>
<keyword evidence="3" id="KW-1185">Reference proteome</keyword>
<protein>
    <recommendedName>
        <fullName evidence="1">Mon2/Sec7/BIG1-like dimerisation and cyclophilin-binding domain-containing protein</fullName>
    </recommendedName>
</protein>
<dbReference type="AlphaFoldDB" id="A0A3Q3DKR6"/>
<accession>A0A3Q3DKR6</accession>
<dbReference type="GeneTree" id="ENSGT00940000179276"/>
<evidence type="ECO:0000313" key="2">
    <source>
        <dbReference type="Ensembl" id="ENSHCOP00000014655.1"/>
    </source>
</evidence>
<evidence type="ECO:0000259" key="1">
    <source>
        <dbReference type="Pfam" id="PF16213"/>
    </source>
</evidence>
<dbReference type="Pfam" id="PF16213">
    <property type="entry name" value="DCB"/>
    <property type="match status" value="1"/>
</dbReference>
<feature type="domain" description="Mon2/Sec7/BIG1-like dimerisation and cyclophilin-binding" evidence="1">
    <location>
        <begin position="8"/>
        <end position="42"/>
    </location>
</feature>
<evidence type="ECO:0000313" key="3">
    <source>
        <dbReference type="Proteomes" id="UP000264820"/>
    </source>
</evidence>
<sequence length="44" mass="4936">MSTSSPEAVKKLLENMQTDLRSLSMECKKKFPPVKEVSVRVVLA</sequence>